<comment type="caution">
    <text evidence="9">The sequence shown here is derived from an EMBL/GenBank/DDBJ whole genome shotgun (WGS) entry which is preliminary data.</text>
</comment>
<dbReference type="NCBIfam" id="TIGR00114">
    <property type="entry name" value="lumazine-synth"/>
    <property type="match status" value="1"/>
</dbReference>
<sequence length="464" mass="53140">MEVTEEEWTVHDIILGHGSGFIDELKIHELVEEVIVDITWTQLQEILSSLHSFVVRKRQTHDERFLYQARTKEIANKLQYLDNQEYEIYELIENSERKGIAKSDIQKQTKIVQSVVENCLKTMQEQKLVKEVKPKSKKLYMLFDIKPADESLSRLLYTNGEPDTVVVEALKSLCYNFIYHRSFPKDMDEDAIFYPGYTGYPTLTKVVQCVQETKITEMEIEETDIRQILEVLIYEGKILKRFTGRLIDQNTNGRNESLIVYMAKKPKSMTNAWTPIPCGRCPYFKDECSEDGEISPTTCVTPSTENIDGSLLRIAIIHTRWNYEIVESLVRGAKETMISHYNVKPENIIVQSVSGSFELPFAAKSVIQSSTLFHAVICIGVLIKGSTMHFEYISEAVSQGIMRVGLDTNVPVIFGVLTCLNDDQALERAGLGNTQEKHNHGIDWGHCAVEMAHKNINWRNNIFK</sequence>
<evidence type="ECO:0000256" key="8">
    <source>
        <dbReference type="ARBA" id="ARBA00072606"/>
    </source>
</evidence>
<evidence type="ECO:0000256" key="1">
    <source>
        <dbReference type="ARBA" id="ARBA00004917"/>
    </source>
</evidence>
<evidence type="ECO:0000256" key="2">
    <source>
        <dbReference type="ARBA" id="ARBA00007424"/>
    </source>
</evidence>
<dbReference type="OrthoDB" id="613763at2759"/>
<comment type="similarity">
    <text evidence="2">Belongs to the DMRL synthase family.</text>
</comment>
<comment type="catalytic activity">
    <reaction evidence="7">
        <text>(2S)-2-hydroxy-3-oxobutyl phosphate + 5-amino-6-(D-ribitylamino)uracil = 6,7-dimethyl-8-(1-D-ribityl)lumazine + phosphate + 2 H2O + H(+)</text>
        <dbReference type="Rhea" id="RHEA:26152"/>
        <dbReference type="ChEBI" id="CHEBI:15377"/>
        <dbReference type="ChEBI" id="CHEBI:15378"/>
        <dbReference type="ChEBI" id="CHEBI:15934"/>
        <dbReference type="ChEBI" id="CHEBI:43474"/>
        <dbReference type="ChEBI" id="CHEBI:58201"/>
        <dbReference type="ChEBI" id="CHEBI:58830"/>
        <dbReference type="EC" id="2.5.1.78"/>
    </reaction>
</comment>
<gene>
    <name evidence="9" type="ORF">DEBURN_LOCUS9657</name>
</gene>
<evidence type="ECO:0000313" key="10">
    <source>
        <dbReference type="Proteomes" id="UP000789706"/>
    </source>
</evidence>
<evidence type="ECO:0000256" key="5">
    <source>
        <dbReference type="ARBA" id="ARBA00022619"/>
    </source>
</evidence>
<keyword evidence="6" id="KW-0808">Transferase</keyword>
<dbReference type="InterPro" id="IPR036390">
    <property type="entry name" value="WH_DNA-bd_sf"/>
</dbReference>
<dbReference type="InterPro" id="IPR034964">
    <property type="entry name" value="LS"/>
</dbReference>
<dbReference type="EMBL" id="CAJVPK010001989">
    <property type="protein sequence ID" value="CAG8603925.1"/>
    <property type="molecule type" value="Genomic_DNA"/>
</dbReference>
<dbReference type="SUPFAM" id="SSF52121">
    <property type="entry name" value="Lumazine synthase"/>
    <property type="match status" value="1"/>
</dbReference>
<dbReference type="AlphaFoldDB" id="A0A9N9CHV1"/>
<dbReference type="CDD" id="cd09209">
    <property type="entry name" value="Lumazine_synthase-I"/>
    <property type="match status" value="1"/>
</dbReference>
<dbReference type="PANTHER" id="PTHR21058:SF0">
    <property type="entry name" value="6,7-DIMETHYL-8-RIBITYLLUMAZINE SYNTHASE"/>
    <property type="match status" value="1"/>
</dbReference>
<dbReference type="Gene3D" id="1.10.10.10">
    <property type="entry name" value="Winged helix-like DNA-binding domain superfamily/Winged helix DNA-binding domain"/>
    <property type="match status" value="1"/>
</dbReference>
<name>A0A9N9CHV1_9GLOM</name>
<proteinExistence type="inferred from homology"/>
<dbReference type="Gene3D" id="3.40.50.960">
    <property type="entry name" value="Lumazine/riboflavin synthase"/>
    <property type="match status" value="2"/>
</dbReference>
<dbReference type="GO" id="GO:0009349">
    <property type="term" value="C:riboflavin synthase complex"/>
    <property type="evidence" value="ECO:0007669"/>
    <property type="project" value="InterPro"/>
</dbReference>
<dbReference type="PANTHER" id="PTHR21058">
    <property type="entry name" value="6,7-DIMETHYL-8-RIBITYLLUMAZINE SYNTHASE DMRL SYNTHASE LUMAZINE SYNTHASE"/>
    <property type="match status" value="1"/>
</dbReference>
<evidence type="ECO:0000313" key="9">
    <source>
        <dbReference type="EMBL" id="CAG8603925.1"/>
    </source>
</evidence>
<evidence type="ECO:0000256" key="7">
    <source>
        <dbReference type="ARBA" id="ARBA00048785"/>
    </source>
</evidence>
<dbReference type="GO" id="GO:0005666">
    <property type="term" value="C:RNA polymerase III complex"/>
    <property type="evidence" value="ECO:0007669"/>
    <property type="project" value="InterPro"/>
</dbReference>
<organism evidence="9 10">
    <name type="scientific">Diversispora eburnea</name>
    <dbReference type="NCBI Taxonomy" id="1213867"/>
    <lineage>
        <taxon>Eukaryota</taxon>
        <taxon>Fungi</taxon>
        <taxon>Fungi incertae sedis</taxon>
        <taxon>Mucoromycota</taxon>
        <taxon>Glomeromycotina</taxon>
        <taxon>Glomeromycetes</taxon>
        <taxon>Diversisporales</taxon>
        <taxon>Diversisporaceae</taxon>
        <taxon>Diversispora</taxon>
    </lineage>
</organism>
<dbReference type="FunFam" id="3.40.50.960:FF:000007">
    <property type="entry name" value="6,7-dimethyl-8-ribityllumazine synthase"/>
    <property type="match status" value="1"/>
</dbReference>
<dbReference type="InterPro" id="IPR036467">
    <property type="entry name" value="LS/RS_sf"/>
</dbReference>
<dbReference type="Pfam" id="PF00885">
    <property type="entry name" value="DMRL_synthase"/>
    <property type="match status" value="1"/>
</dbReference>
<evidence type="ECO:0000256" key="6">
    <source>
        <dbReference type="ARBA" id="ARBA00022679"/>
    </source>
</evidence>
<dbReference type="HAMAP" id="MF_00178">
    <property type="entry name" value="Lumazine_synth"/>
    <property type="match status" value="1"/>
</dbReference>
<dbReference type="Pfam" id="PF05158">
    <property type="entry name" value="RNA_pol_Rpc34"/>
    <property type="match status" value="1"/>
</dbReference>
<dbReference type="InterPro" id="IPR007832">
    <property type="entry name" value="RNA_pol_Rpc34"/>
</dbReference>
<dbReference type="EC" id="2.5.1.78" evidence="4"/>
<dbReference type="GO" id="GO:0005758">
    <property type="term" value="C:mitochondrial intermembrane space"/>
    <property type="evidence" value="ECO:0007669"/>
    <property type="project" value="TreeGrafter"/>
</dbReference>
<dbReference type="Proteomes" id="UP000789706">
    <property type="component" value="Unassembled WGS sequence"/>
</dbReference>
<evidence type="ECO:0000256" key="4">
    <source>
        <dbReference type="ARBA" id="ARBA00012664"/>
    </source>
</evidence>
<reference evidence="9" key="1">
    <citation type="submission" date="2021-06" db="EMBL/GenBank/DDBJ databases">
        <authorList>
            <person name="Kallberg Y."/>
            <person name="Tangrot J."/>
            <person name="Rosling A."/>
        </authorList>
    </citation>
    <scope>NUCLEOTIDE SEQUENCE</scope>
    <source>
        <strain evidence="9">AZ414A</strain>
    </source>
</reference>
<dbReference type="GO" id="GO:0006383">
    <property type="term" value="P:transcription by RNA polymerase III"/>
    <property type="evidence" value="ECO:0007669"/>
    <property type="project" value="InterPro"/>
</dbReference>
<dbReference type="InterPro" id="IPR036388">
    <property type="entry name" value="WH-like_DNA-bd_sf"/>
</dbReference>
<comment type="pathway">
    <text evidence="1">Cofactor biosynthesis; riboflavin biosynthesis; riboflavin from 2-hydroxy-3-oxobutyl phosphate and 5-amino-6-(D-ribitylamino)uracil: step 1/2.</text>
</comment>
<accession>A0A9N9CHV1</accession>
<dbReference type="InterPro" id="IPR002180">
    <property type="entry name" value="LS/RS"/>
</dbReference>
<comment type="subunit">
    <text evidence="3">Homopentamer.</text>
</comment>
<keyword evidence="5" id="KW-0686">Riboflavin biosynthesis</keyword>
<keyword evidence="10" id="KW-1185">Reference proteome</keyword>
<dbReference type="SUPFAM" id="SSF46785">
    <property type="entry name" value="Winged helix' DNA-binding domain"/>
    <property type="match status" value="1"/>
</dbReference>
<dbReference type="GO" id="GO:0000906">
    <property type="term" value="F:6,7-dimethyl-8-ribityllumazine synthase activity"/>
    <property type="evidence" value="ECO:0007669"/>
    <property type="project" value="UniProtKB-EC"/>
</dbReference>
<protein>
    <recommendedName>
        <fullName evidence="8">6,7-dimethyl-8-ribityllumazine synthase</fullName>
        <ecNumber evidence="4">2.5.1.78</ecNumber>
    </recommendedName>
</protein>
<dbReference type="GO" id="GO:0009231">
    <property type="term" value="P:riboflavin biosynthetic process"/>
    <property type="evidence" value="ECO:0007669"/>
    <property type="project" value="UniProtKB-KW"/>
</dbReference>
<evidence type="ECO:0000256" key="3">
    <source>
        <dbReference type="ARBA" id="ARBA00011255"/>
    </source>
</evidence>